<organism evidence="1 2">
    <name type="scientific">Synechococcus phage syn9</name>
    <dbReference type="NCBI Taxonomy" id="382359"/>
    <lineage>
        <taxon>Viruses</taxon>
        <taxon>Duplodnaviria</taxon>
        <taxon>Heunggongvirae</taxon>
        <taxon>Uroviricota</taxon>
        <taxon>Caudoviricetes</taxon>
        <taxon>Pantevenvirales</taxon>
        <taxon>Kyanoviridae</taxon>
        <taxon>Ormenosvirus</taxon>
        <taxon>Ormenosvirus syn9</taxon>
    </lineage>
</organism>
<reference evidence="1 2" key="1">
    <citation type="journal article" date="2007" name="Environ. Microbiol.">
        <title>Genomic and structural analysis of Syn9, a cyanophage infecting marine Prochlorococcus and Synechococcus.</title>
        <authorList>
            <person name="Weigele P.R."/>
            <person name="Pope W.H."/>
            <person name="Pedulla M.L."/>
            <person name="Houtz J.M."/>
            <person name="Smith A.L."/>
            <person name="Conway J.F."/>
            <person name="King J."/>
            <person name="Hatfull G.F."/>
            <person name="Lawrence J.G."/>
            <person name="Hendrix R.W."/>
        </authorList>
    </citation>
    <scope>NUCLEOTIDE SEQUENCE</scope>
</reference>
<organismHost>
    <name type="scientific">Synechococcus</name>
    <dbReference type="NCBI Taxonomy" id="1129"/>
</organismHost>
<dbReference type="Proteomes" id="UP000000909">
    <property type="component" value="Segment"/>
</dbReference>
<dbReference type="EMBL" id="DQ149023">
    <property type="protein sequence ID" value="ABA47175.1"/>
    <property type="molecule type" value="Genomic_DNA"/>
</dbReference>
<evidence type="ECO:0000313" key="1">
    <source>
        <dbReference type="EMBL" id="ABA47175.1"/>
    </source>
</evidence>
<evidence type="ECO:0000313" key="2">
    <source>
        <dbReference type="Proteomes" id="UP000000909"/>
    </source>
</evidence>
<sequence>MTTTQRFSSVIDILFDAVDRKIVLDTEYPIIYNQIVKFYEEKGVDFYGDVDEDYDILLTKLETDLTTL</sequence>
<dbReference type="GeneID" id="4239049"/>
<proteinExistence type="predicted"/>
<dbReference type="RefSeq" id="YP_717874.1">
    <property type="nucleotide sequence ID" value="NC_008296.2"/>
</dbReference>
<dbReference type="OrthoDB" id="22587at10239"/>
<protein>
    <submittedName>
        <fullName evidence="1">Gp205</fullName>
    </submittedName>
</protein>
<name>Q0QZ21_BPSYS</name>
<keyword evidence="2" id="KW-1185">Reference proteome</keyword>
<accession>Q0QZ21</accession>
<dbReference type="KEGG" id="vg:4239049"/>